<protein>
    <submittedName>
        <fullName evidence="1">HNH endonuclease</fullName>
    </submittedName>
</protein>
<dbReference type="Pfam" id="PF12639">
    <property type="entry name" value="Colicin-DNase"/>
    <property type="match status" value="1"/>
</dbReference>
<keyword evidence="1" id="KW-0255">Endonuclease</keyword>
<dbReference type="RefSeq" id="WP_201426589.1">
    <property type="nucleotide sequence ID" value="NZ_JAEQMG010000020.1"/>
</dbReference>
<comment type="caution">
    <text evidence="1">The sequence shown here is derived from an EMBL/GenBank/DDBJ whole genome shotgun (WGS) entry which is preliminary data.</text>
</comment>
<keyword evidence="2" id="KW-1185">Reference proteome</keyword>
<keyword evidence="1" id="KW-0378">Hydrolase</keyword>
<gene>
    <name evidence="1" type="ORF">JKK62_01150</name>
</gene>
<reference evidence="1" key="1">
    <citation type="submission" date="2021-01" db="EMBL/GenBank/DDBJ databases">
        <title>Genome public.</title>
        <authorList>
            <person name="Liu C."/>
            <person name="Sun Q."/>
        </authorList>
    </citation>
    <scope>NUCLEOTIDE SEQUENCE</scope>
    <source>
        <strain evidence="1">M6</strain>
    </source>
</reference>
<accession>A0A934WQW1</accession>
<evidence type="ECO:0000313" key="2">
    <source>
        <dbReference type="Proteomes" id="UP000633365"/>
    </source>
</evidence>
<dbReference type="AlphaFoldDB" id="A0A934WQW1"/>
<sequence>MAFWAAGAVMGKVAETTAEVAEATVVKTVETVAEKAVKVSDLLPENLTFLSDLSKSLQDRINPFSSIDNPLFSKLEERIKNTPLEGSGGHWLGERGLSKWKPTDSKVKEKLAKYGQDGIEFKNGVADFSKVSEQTVEIEGMTDIRQSNFNKADSKCAEVWNKEMHNGRSEWTAQQVKEYRQENTLSWHECSDMKHCDLVSRDIHQNVRHKGGVYECKLRDGVNIRSRFDA</sequence>
<dbReference type="EMBL" id="JAEQMG010000020">
    <property type="protein sequence ID" value="MBK6087277.1"/>
    <property type="molecule type" value="Genomic_DNA"/>
</dbReference>
<dbReference type="GO" id="GO:0004519">
    <property type="term" value="F:endonuclease activity"/>
    <property type="evidence" value="ECO:0007669"/>
    <property type="project" value="UniProtKB-KW"/>
</dbReference>
<dbReference type="Proteomes" id="UP000633365">
    <property type="component" value="Unassembled WGS sequence"/>
</dbReference>
<proteinExistence type="predicted"/>
<evidence type="ECO:0000313" key="1">
    <source>
        <dbReference type="EMBL" id="MBK6087277.1"/>
    </source>
</evidence>
<name>A0A934WQW1_9FIRM</name>
<keyword evidence="1" id="KW-0540">Nuclease</keyword>
<organism evidence="1 2">
    <name type="scientific">Ruminococcus difficilis</name>
    <dbReference type="NCBI Taxonomy" id="2763069"/>
    <lineage>
        <taxon>Bacteria</taxon>
        <taxon>Bacillati</taxon>
        <taxon>Bacillota</taxon>
        <taxon>Clostridia</taxon>
        <taxon>Eubacteriales</taxon>
        <taxon>Oscillospiraceae</taxon>
        <taxon>Ruminococcus</taxon>
    </lineage>
</organism>